<gene>
    <name evidence="2" type="ORF">AKJ59_00835</name>
</gene>
<keyword evidence="3" id="KW-1185">Reference proteome</keyword>
<comment type="caution">
    <text evidence="2">The sequence shown here is derived from an EMBL/GenBank/DDBJ whole genome shotgun (WGS) entry which is preliminary data.</text>
</comment>
<evidence type="ECO:0000313" key="3">
    <source>
        <dbReference type="Proteomes" id="UP000070248"/>
    </source>
</evidence>
<accession>A0A133VPZ0</accession>
<dbReference type="AlphaFoldDB" id="A0A133VPZ0"/>
<keyword evidence="1" id="KW-0472">Membrane</keyword>
<dbReference type="Proteomes" id="UP000070248">
    <property type="component" value="Unassembled WGS sequence"/>
</dbReference>
<evidence type="ECO:0000256" key="1">
    <source>
        <dbReference type="SAM" id="Phobius"/>
    </source>
</evidence>
<name>A0A133VPZ0_9EURY</name>
<feature type="transmembrane region" description="Helical" evidence="1">
    <location>
        <begin position="6"/>
        <end position="29"/>
    </location>
</feature>
<reference evidence="2 3" key="1">
    <citation type="journal article" date="2016" name="Sci. Rep.">
        <title>Metabolic traits of an uncultured archaeal lineage -MSBL1- from brine pools of the Red Sea.</title>
        <authorList>
            <person name="Mwirichia R."/>
            <person name="Alam I."/>
            <person name="Rashid M."/>
            <person name="Vinu M."/>
            <person name="Ba-Alawi W."/>
            <person name="Anthony Kamau A."/>
            <person name="Kamanda Ngugi D."/>
            <person name="Goker M."/>
            <person name="Klenk H.P."/>
            <person name="Bajic V."/>
            <person name="Stingl U."/>
        </authorList>
    </citation>
    <scope>NUCLEOTIDE SEQUENCE [LARGE SCALE GENOMIC DNA]</scope>
    <source>
        <strain evidence="2">SCGC-AAA385M02</strain>
    </source>
</reference>
<dbReference type="PROSITE" id="PS51257">
    <property type="entry name" value="PROKAR_LIPOPROTEIN"/>
    <property type="match status" value="1"/>
</dbReference>
<dbReference type="EMBL" id="LHYL01000015">
    <property type="protein sequence ID" value="KXB08498.1"/>
    <property type="molecule type" value="Genomic_DNA"/>
</dbReference>
<keyword evidence="1" id="KW-1133">Transmembrane helix</keyword>
<keyword evidence="1" id="KW-0812">Transmembrane</keyword>
<evidence type="ECO:0000313" key="2">
    <source>
        <dbReference type="EMBL" id="KXB08498.1"/>
    </source>
</evidence>
<organism evidence="2 3">
    <name type="scientific">candidate division MSBL1 archaeon SCGC-AAA385M02</name>
    <dbReference type="NCBI Taxonomy" id="1698287"/>
    <lineage>
        <taxon>Archaea</taxon>
        <taxon>Methanobacteriati</taxon>
        <taxon>Methanobacteriota</taxon>
        <taxon>candidate division MSBL1</taxon>
    </lineage>
</organism>
<sequence>MSGEQKTVVMIILIFFIGIVGIVAVSCFYGNKLKKCAFKNGYEKRPVMGVGGTGWQKVK</sequence>
<proteinExistence type="predicted"/>
<protein>
    <submittedName>
        <fullName evidence="2">Uncharacterized protein</fullName>
    </submittedName>
</protein>